<proteinExistence type="predicted"/>
<feature type="region of interest" description="Disordered" evidence="1">
    <location>
        <begin position="1"/>
        <end position="30"/>
    </location>
</feature>
<comment type="caution">
    <text evidence="2">The sequence shown here is derived from an EMBL/GenBank/DDBJ whole genome shotgun (WGS) entry which is preliminary data.</text>
</comment>
<organism evidence="2 3">
    <name type="scientific">Symbiodinium necroappetens</name>
    <dbReference type="NCBI Taxonomy" id="1628268"/>
    <lineage>
        <taxon>Eukaryota</taxon>
        <taxon>Sar</taxon>
        <taxon>Alveolata</taxon>
        <taxon>Dinophyceae</taxon>
        <taxon>Suessiales</taxon>
        <taxon>Symbiodiniaceae</taxon>
        <taxon>Symbiodinium</taxon>
    </lineage>
</organism>
<feature type="non-terminal residue" evidence="2">
    <location>
        <position position="53"/>
    </location>
</feature>
<name>A0A812MUQ5_9DINO</name>
<accession>A0A812MUQ5</accession>
<evidence type="ECO:0000256" key="1">
    <source>
        <dbReference type="SAM" id="MobiDB-lite"/>
    </source>
</evidence>
<protein>
    <submittedName>
        <fullName evidence="2">Uncharacterized protein</fullName>
    </submittedName>
</protein>
<sequence length="53" mass="5938">MGPGVPNPTSTASLEGYFDNTVPSSKDARCDLPTAKPRWIEDREDLNRKFDLQ</sequence>
<dbReference type="Proteomes" id="UP000601435">
    <property type="component" value="Unassembled WGS sequence"/>
</dbReference>
<dbReference type="EMBL" id="CAJNJA010011920">
    <property type="protein sequence ID" value="CAE7283646.1"/>
    <property type="molecule type" value="Genomic_DNA"/>
</dbReference>
<dbReference type="AlphaFoldDB" id="A0A812MUQ5"/>
<keyword evidence="3" id="KW-1185">Reference proteome</keyword>
<evidence type="ECO:0000313" key="2">
    <source>
        <dbReference type="EMBL" id="CAE7283646.1"/>
    </source>
</evidence>
<reference evidence="2" key="1">
    <citation type="submission" date="2021-02" db="EMBL/GenBank/DDBJ databases">
        <authorList>
            <person name="Dougan E. K."/>
            <person name="Rhodes N."/>
            <person name="Thang M."/>
            <person name="Chan C."/>
        </authorList>
    </citation>
    <scope>NUCLEOTIDE SEQUENCE</scope>
</reference>
<gene>
    <name evidence="2" type="ORF">SNEC2469_LOCUS6924</name>
</gene>
<evidence type="ECO:0000313" key="3">
    <source>
        <dbReference type="Proteomes" id="UP000601435"/>
    </source>
</evidence>